<evidence type="ECO:0000313" key="3">
    <source>
        <dbReference type="Proteomes" id="UP001152172"/>
    </source>
</evidence>
<dbReference type="Proteomes" id="UP001152172">
    <property type="component" value="Unassembled WGS sequence"/>
</dbReference>
<name>A0A9X3LC25_9BACI</name>
<dbReference type="RefSeq" id="WP_269921861.1">
    <property type="nucleotide sequence ID" value="NZ_JAMKBI010000005.1"/>
</dbReference>
<feature type="compositionally biased region" description="Basic and acidic residues" evidence="1">
    <location>
        <begin position="372"/>
        <end position="388"/>
    </location>
</feature>
<dbReference type="AlphaFoldDB" id="A0A9X3LC25"/>
<dbReference type="Pfam" id="PF14262">
    <property type="entry name" value="Cthe_2159"/>
    <property type="match status" value="2"/>
</dbReference>
<reference evidence="2" key="1">
    <citation type="submission" date="2022-05" db="EMBL/GenBank/DDBJ databases">
        <authorList>
            <person name="Colautti A."/>
            <person name="Iacumin L."/>
        </authorList>
    </citation>
    <scope>NUCLEOTIDE SEQUENCE</scope>
    <source>
        <strain evidence="2">DSM 30747</strain>
    </source>
</reference>
<keyword evidence="3" id="KW-1185">Reference proteome</keyword>
<protein>
    <submittedName>
        <fullName evidence="2">Carbohydrate-binding domain-containing protein</fullName>
    </submittedName>
</protein>
<proteinExistence type="predicted"/>
<feature type="region of interest" description="Disordered" evidence="1">
    <location>
        <begin position="362"/>
        <end position="399"/>
    </location>
</feature>
<feature type="compositionally biased region" description="Gly residues" evidence="1">
    <location>
        <begin position="734"/>
        <end position="751"/>
    </location>
</feature>
<dbReference type="InterPro" id="IPR025584">
    <property type="entry name" value="Cthe_2159"/>
</dbReference>
<gene>
    <name evidence="2" type="ORF">M9R61_09170</name>
</gene>
<comment type="caution">
    <text evidence="2">The sequence shown here is derived from an EMBL/GenBank/DDBJ whole genome shotgun (WGS) entry which is preliminary data.</text>
</comment>
<dbReference type="PROSITE" id="PS51257">
    <property type="entry name" value="PROKAR_LIPOPROTEIN"/>
    <property type="match status" value="1"/>
</dbReference>
<accession>A0A9X3LC25</accession>
<dbReference type="EMBL" id="JAMKBI010000005">
    <property type="protein sequence ID" value="MCZ8533499.1"/>
    <property type="molecule type" value="Genomic_DNA"/>
</dbReference>
<evidence type="ECO:0000256" key="1">
    <source>
        <dbReference type="SAM" id="MobiDB-lite"/>
    </source>
</evidence>
<sequence>MKKIVIPLTIAAILIAGGCNEKSSKETSLDTEALISQYVDYDSEDYYTDWEDEIFTKITLNDETSTFDGSGGVIIDGQNIEIHTSGTYVLEGSLSDGQIKINTEDTGNVRLILNGVEITSSTNAAINIEQSDKTIISLIKGTDNILTDATSYIFENEANKEVGAAVFSKDDLVINGTGMLTVNGQYKDGIVSRDDLIITGGTINVIAIDDGVVGRDVFAMSNATINITADGDGVKSSNDEDADRGNIVLESGNLTVIAQGDGIQAENEIVVVDGEYSVKTGDGSPEVVSSSEPGMGMGVGDGTGKMPEMSAGMGMDFSSMTDDEVEAFVKNMERMNFPNDITSELEGMTTDEIREYLTTSLGTMMPPGGGGMDREIPEGGELPPDRQLPEAGAEQQTPIEGEQNSVPVEINTEEDDNANTSIVETTSQKGIKAGTKLNIVGGSITVDAVEDALHSNGDLTIQGGQEILSTGDDGIHADGNVSIAGGDITILKSLEGIEGTNIEVSDGSIHLKAADDGVNVNGGSNKNEMFGGINQTETATETEEKEEVDSTIEDGQLTISGGYLYVDADGDGLDSNTNITMTGGTAIVYGPTEMMNGTLDYDGTFIIEGGTLIASGSTGMALGVSDGSTQNTIMMTFDETVEANTPVTLTNADGEQIITVAPEKKYQMILISSPDLEQNANTTLSRGGTLTGEVVDGVYTNATTTDPTSSVTYSPTTVMTYLNSNGVTEEGSSTMGGGMRGNMQGGGGFGRGQEQKQQEKTEHDTNK</sequence>
<feature type="compositionally biased region" description="Basic and acidic residues" evidence="1">
    <location>
        <begin position="753"/>
        <end position="767"/>
    </location>
</feature>
<organism evidence="2 3">
    <name type="scientific">Psychrobacillus psychrodurans</name>
    <dbReference type="NCBI Taxonomy" id="126157"/>
    <lineage>
        <taxon>Bacteria</taxon>
        <taxon>Bacillati</taxon>
        <taxon>Bacillota</taxon>
        <taxon>Bacilli</taxon>
        <taxon>Bacillales</taxon>
        <taxon>Bacillaceae</taxon>
        <taxon>Psychrobacillus</taxon>
    </lineage>
</organism>
<feature type="region of interest" description="Disordered" evidence="1">
    <location>
        <begin position="729"/>
        <end position="767"/>
    </location>
</feature>
<evidence type="ECO:0000313" key="2">
    <source>
        <dbReference type="EMBL" id="MCZ8533499.1"/>
    </source>
</evidence>